<name>A0A815B874_9BILA</name>
<organism evidence="1 2">
    <name type="scientific">Rotaria sordida</name>
    <dbReference type="NCBI Taxonomy" id="392033"/>
    <lineage>
        <taxon>Eukaryota</taxon>
        <taxon>Metazoa</taxon>
        <taxon>Spiralia</taxon>
        <taxon>Gnathifera</taxon>
        <taxon>Rotifera</taxon>
        <taxon>Eurotatoria</taxon>
        <taxon>Bdelloidea</taxon>
        <taxon>Philodinida</taxon>
        <taxon>Philodinidae</taxon>
        <taxon>Rotaria</taxon>
    </lineage>
</organism>
<sequence>MGELTELIYLPLNEDIQLTFTSFKDHRVITCVDYFPKEGYGQCHIYSCPYTLTDYDNITNNFSGGLFNSVRKITLFDERPFEHEFFIQISQSFPFLEELTIFNSEPQQFKQEQESNSDNRKFSIIKYSHLTKLKLVRVHDDYAEQFLFDTKTCLSNYIRLSIDYDRLQRVTHSVGSIDVDQVSSHGTISSNGVSPSVVENLHALQSIFVDSLSTVHPNVQRNLEQILQINQQQPQFENLQYSPPLLLVTYSSTNSGGSNNGNHNRSTTSFSGVTQSSTIDINLNGLFQASLIRRMEQSMQVRAKFGSLGGPQECQFNVPHDFCLGIHEEAIVANKNNHQIQIFDKNGQYKYQFGMPKKEEGQLWYPKKVAIYYKKISIRYIDSVASLAITQQGNILAIDSVSPTVFCINDVIIDDSHGNRFHIAVFTRTSDFLQEFHCPYVKVSRCCELKITSDGFITLCLYYKLNDIRCFAIYQLPIRKNEYSLAHKGLKSFVDMVHLCEYYRTNPLPMSANNVCLKEPYKYFTHEYHYIV</sequence>
<dbReference type="Proteomes" id="UP000663882">
    <property type="component" value="Unassembled WGS sequence"/>
</dbReference>
<accession>A0A815B874</accession>
<evidence type="ECO:0000313" key="2">
    <source>
        <dbReference type="Proteomes" id="UP000663882"/>
    </source>
</evidence>
<reference evidence="1" key="1">
    <citation type="submission" date="2021-02" db="EMBL/GenBank/DDBJ databases">
        <authorList>
            <person name="Nowell W R."/>
        </authorList>
    </citation>
    <scope>NUCLEOTIDE SEQUENCE</scope>
</reference>
<dbReference type="InterPro" id="IPR011042">
    <property type="entry name" value="6-blade_b-propeller_TolB-like"/>
</dbReference>
<dbReference type="OrthoDB" id="342730at2759"/>
<dbReference type="EMBL" id="CAJNOO010002433">
    <property type="protein sequence ID" value="CAF1267690.1"/>
    <property type="molecule type" value="Genomic_DNA"/>
</dbReference>
<proteinExistence type="predicted"/>
<gene>
    <name evidence="1" type="ORF">RFH988_LOCUS28018</name>
</gene>
<dbReference type="AlphaFoldDB" id="A0A815B874"/>
<comment type="caution">
    <text evidence="1">The sequence shown here is derived from an EMBL/GenBank/DDBJ whole genome shotgun (WGS) entry which is preliminary data.</text>
</comment>
<dbReference type="Gene3D" id="2.120.10.30">
    <property type="entry name" value="TolB, C-terminal domain"/>
    <property type="match status" value="1"/>
</dbReference>
<protein>
    <submittedName>
        <fullName evidence="1">Uncharacterized protein</fullName>
    </submittedName>
</protein>
<evidence type="ECO:0000313" key="1">
    <source>
        <dbReference type="EMBL" id="CAF1267690.1"/>
    </source>
</evidence>